<dbReference type="Pfam" id="PF17667">
    <property type="entry name" value="Pkinase_fungal"/>
    <property type="match status" value="1"/>
</dbReference>
<dbReference type="Gene3D" id="1.10.510.10">
    <property type="entry name" value="Transferase(Phosphotransferase) domain 1"/>
    <property type="match status" value="1"/>
</dbReference>
<dbReference type="InterPro" id="IPR040976">
    <property type="entry name" value="Pkinase_fungal"/>
</dbReference>
<dbReference type="GO" id="GO:0004672">
    <property type="term" value="F:protein kinase activity"/>
    <property type="evidence" value="ECO:0007669"/>
    <property type="project" value="InterPro"/>
</dbReference>
<feature type="non-terminal residue" evidence="2">
    <location>
        <position position="192"/>
    </location>
</feature>
<dbReference type="AlphaFoldDB" id="A0A9P5YLF4"/>
<evidence type="ECO:0000313" key="3">
    <source>
        <dbReference type="Proteomes" id="UP000807469"/>
    </source>
</evidence>
<keyword evidence="3" id="KW-1185">Reference proteome</keyword>
<dbReference type="InterPro" id="IPR008266">
    <property type="entry name" value="Tyr_kinase_AS"/>
</dbReference>
<name>A0A9P5YLF4_9AGAR</name>
<dbReference type="OrthoDB" id="2747778at2759"/>
<dbReference type="InterPro" id="IPR000719">
    <property type="entry name" value="Prot_kinase_dom"/>
</dbReference>
<dbReference type="EMBL" id="MU155851">
    <property type="protein sequence ID" value="KAF9470775.1"/>
    <property type="molecule type" value="Genomic_DNA"/>
</dbReference>
<dbReference type="PANTHER" id="PTHR38248:SF2">
    <property type="entry name" value="FUNK1 11"/>
    <property type="match status" value="1"/>
</dbReference>
<dbReference type="PANTHER" id="PTHR38248">
    <property type="entry name" value="FUNK1 6"/>
    <property type="match status" value="1"/>
</dbReference>
<comment type="caution">
    <text evidence="2">The sequence shown here is derived from an EMBL/GenBank/DDBJ whole genome shotgun (WGS) entry which is preliminary data.</text>
</comment>
<dbReference type="Proteomes" id="UP000807469">
    <property type="component" value="Unassembled WGS sequence"/>
</dbReference>
<evidence type="ECO:0000313" key="2">
    <source>
        <dbReference type="EMBL" id="KAF9470775.1"/>
    </source>
</evidence>
<dbReference type="PROSITE" id="PS50011">
    <property type="entry name" value="PROTEIN_KINASE_DOM"/>
    <property type="match status" value="1"/>
</dbReference>
<proteinExistence type="predicted"/>
<dbReference type="GO" id="GO:0005524">
    <property type="term" value="F:ATP binding"/>
    <property type="evidence" value="ECO:0007669"/>
    <property type="project" value="InterPro"/>
</dbReference>
<dbReference type="InterPro" id="IPR011009">
    <property type="entry name" value="Kinase-like_dom_sf"/>
</dbReference>
<reference evidence="2" key="1">
    <citation type="submission" date="2020-11" db="EMBL/GenBank/DDBJ databases">
        <authorList>
            <consortium name="DOE Joint Genome Institute"/>
            <person name="Ahrendt S."/>
            <person name="Riley R."/>
            <person name="Andreopoulos W."/>
            <person name="Labutti K."/>
            <person name="Pangilinan J."/>
            <person name="Ruiz-Duenas F.J."/>
            <person name="Barrasa J.M."/>
            <person name="Sanchez-Garcia M."/>
            <person name="Camarero S."/>
            <person name="Miyauchi S."/>
            <person name="Serrano A."/>
            <person name="Linde D."/>
            <person name="Babiker R."/>
            <person name="Drula E."/>
            <person name="Ayuso-Fernandez I."/>
            <person name="Pacheco R."/>
            <person name="Padilla G."/>
            <person name="Ferreira P."/>
            <person name="Barriuso J."/>
            <person name="Kellner H."/>
            <person name="Castanera R."/>
            <person name="Alfaro M."/>
            <person name="Ramirez L."/>
            <person name="Pisabarro A.G."/>
            <person name="Kuo A."/>
            <person name="Tritt A."/>
            <person name="Lipzen A."/>
            <person name="He G."/>
            <person name="Yan M."/>
            <person name="Ng V."/>
            <person name="Cullen D."/>
            <person name="Martin F."/>
            <person name="Rosso M.-N."/>
            <person name="Henrissat B."/>
            <person name="Hibbett D."/>
            <person name="Martinez A.T."/>
            <person name="Grigoriev I.V."/>
        </authorList>
    </citation>
    <scope>NUCLEOTIDE SEQUENCE</scope>
    <source>
        <strain evidence="2">CIRM-BRFM 674</strain>
    </source>
</reference>
<organism evidence="2 3">
    <name type="scientific">Pholiota conissans</name>
    <dbReference type="NCBI Taxonomy" id="109636"/>
    <lineage>
        <taxon>Eukaryota</taxon>
        <taxon>Fungi</taxon>
        <taxon>Dikarya</taxon>
        <taxon>Basidiomycota</taxon>
        <taxon>Agaricomycotina</taxon>
        <taxon>Agaricomycetes</taxon>
        <taxon>Agaricomycetidae</taxon>
        <taxon>Agaricales</taxon>
        <taxon>Agaricineae</taxon>
        <taxon>Strophariaceae</taxon>
        <taxon>Pholiota</taxon>
    </lineage>
</organism>
<dbReference type="PROSITE" id="PS00109">
    <property type="entry name" value="PROTEIN_KINASE_TYR"/>
    <property type="match status" value="1"/>
</dbReference>
<feature type="domain" description="Protein kinase" evidence="1">
    <location>
        <begin position="1"/>
        <end position="192"/>
    </location>
</feature>
<feature type="non-terminal residue" evidence="2">
    <location>
        <position position="1"/>
    </location>
</feature>
<accession>A0A9P5YLF4</accession>
<dbReference type="SUPFAM" id="SSF56112">
    <property type="entry name" value="Protein kinase-like (PK-like)"/>
    <property type="match status" value="1"/>
</dbReference>
<gene>
    <name evidence="2" type="ORF">BDN70DRAFT_770740</name>
</gene>
<sequence length="192" mass="21943">RLDLPSIEKEGKIYRELHDAGVENIAPFVCAGDLGHKTRVQDETISDWARWDEKKNLHRHSHYRLVLGVVGRDLTSFRSTMELVTAVHDAVVAHNQVLEKAEIMHRDISAGNILILDTGRGILIDFDLCKRLEDMKKEARATERSGTWQFMSARLQRSSVALHPERADDLESFLHVLTWIALRYVPNGLTPR</sequence>
<protein>
    <recommendedName>
        <fullName evidence="1">Protein kinase domain-containing protein</fullName>
    </recommendedName>
</protein>
<evidence type="ECO:0000259" key="1">
    <source>
        <dbReference type="PROSITE" id="PS50011"/>
    </source>
</evidence>